<sequence length="84" mass="9661">MMRSKYPFQFQSLRAITKIGIIHISASSADASPVYDVALRYTRSINNRFAFKINVSYLTGMDNNATYLYRCRFQNLNSQINALV</sequence>
<protein>
    <submittedName>
        <fullName evidence="1">Uncharacterized protein</fullName>
    </submittedName>
</protein>
<evidence type="ECO:0000313" key="1">
    <source>
        <dbReference type="EMBL" id="QHT71481.1"/>
    </source>
</evidence>
<dbReference type="Proteomes" id="UP000480178">
    <property type="component" value="Chromosome"/>
</dbReference>
<proteinExistence type="predicted"/>
<gene>
    <name evidence="1" type="ORF">GXP67_34890</name>
</gene>
<dbReference type="AlphaFoldDB" id="A0A6C0GTI4"/>
<keyword evidence="2" id="KW-1185">Reference proteome</keyword>
<accession>A0A6C0GTI4</accession>
<evidence type="ECO:0000313" key="2">
    <source>
        <dbReference type="Proteomes" id="UP000480178"/>
    </source>
</evidence>
<dbReference type="EMBL" id="CP048222">
    <property type="protein sequence ID" value="QHT71481.1"/>
    <property type="molecule type" value="Genomic_DNA"/>
</dbReference>
<dbReference type="RefSeq" id="WP_162447420.1">
    <property type="nucleotide sequence ID" value="NZ_CP048222.1"/>
</dbReference>
<dbReference type="KEGG" id="rhoz:GXP67_34890"/>
<organism evidence="1 2">
    <name type="scientific">Rhodocytophaga rosea</name>
    <dbReference type="NCBI Taxonomy" id="2704465"/>
    <lineage>
        <taxon>Bacteria</taxon>
        <taxon>Pseudomonadati</taxon>
        <taxon>Bacteroidota</taxon>
        <taxon>Cytophagia</taxon>
        <taxon>Cytophagales</taxon>
        <taxon>Rhodocytophagaceae</taxon>
        <taxon>Rhodocytophaga</taxon>
    </lineage>
</organism>
<reference evidence="1 2" key="1">
    <citation type="submission" date="2020-01" db="EMBL/GenBank/DDBJ databases">
        <authorList>
            <person name="Kim M.K."/>
        </authorList>
    </citation>
    <scope>NUCLEOTIDE SEQUENCE [LARGE SCALE GENOMIC DNA]</scope>
    <source>
        <strain evidence="1 2">172606-1</strain>
    </source>
</reference>
<name>A0A6C0GTI4_9BACT</name>